<evidence type="ECO:0000313" key="2">
    <source>
        <dbReference type="EMBL" id="BAS72503.1"/>
    </source>
</evidence>
<gene>
    <name evidence="2" type="ordered locus">Os01g0530341</name>
    <name evidence="2" type="ORF">OSNPB_010530341</name>
</gene>
<keyword evidence="3" id="KW-1185">Reference proteome</keyword>
<proteinExistence type="predicted"/>
<reference evidence="2 3" key="3">
    <citation type="journal article" date="2013" name="Rice">
        <title>Improvement of the Oryza sativa Nipponbare reference genome using next generation sequence and optical map data.</title>
        <authorList>
            <person name="Kawahara Y."/>
            <person name="de la Bastide M."/>
            <person name="Hamilton J.P."/>
            <person name="Kanamori H."/>
            <person name="McCombie W.R."/>
            <person name="Ouyang S."/>
            <person name="Schwartz D.C."/>
            <person name="Tanaka T."/>
            <person name="Wu J."/>
            <person name="Zhou S."/>
            <person name="Childs K.L."/>
            <person name="Davidson R.M."/>
            <person name="Lin H."/>
            <person name="Quesada-Ocampo L."/>
            <person name="Vaillancourt B."/>
            <person name="Sakai H."/>
            <person name="Lee S.S."/>
            <person name="Kim J."/>
            <person name="Numa H."/>
            <person name="Itoh T."/>
            <person name="Buell C.R."/>
            <person name="Matsumoto T."/>
        </authorList>
    </citation>
    <scope>NUCLEOTIDE SEQUENCE [LARGE SCALE GENOMIC DNA]</scope>
    <source>
        <strain evidence="3">cv. Nipponbare</strain>
    </source>
</reference>
<organism evidence="2 3">
    <name type="scientific">Oryza sativa subsp. japonica</name>
    <name type="common">Rice</name>
    <dbReference type="NCBI Taxonomy" id="39947"/>
    <lineage>
        <taxon>Eukaryota</taxon>
        <taxon>Viridiplantae</taxon>
        <taxon>Streptophyta</taxon>
        <taxon>Embryophyta</taxon>
        <taxon>Tracheophyta</taxon>
        <taxon>Spermatophyta</taxon>
        <taxon>Magnoliopsida</taxon>
        <taxon>Liliopsida</taxon>
        <taxon>Poales</taxon>
        <taxon>Poaceae</taxon>
        <taxon>BOP clade</taxon>
        <taxon>Oryzoideae</taxon>
        <taxon>Oryzeae</taxon>
        <taxon>Oryzinae</taxon>
        <taxon>Oryza</taxon>
        <taxon>Oryza sativa</taxon>
    </lineage>
</organism>
<sequence>MWRLCGNSIRKNNKTRGTHMSVSHTKIIIKKMVGPTWAHMSSSHPPSSSRYPLFFMMWTGAAGEVGRWWRAKTTSACDELVDHLCVAATAAASTPTASSIPTTTPPPLQLQPPSPPTAWCRALQVPLHRPPYQSQSQPQILASPILPTPVMEVEIKLRILDAAADCSLSSFLAPCLRHTSAARPLSAATAALRVHLYGLNDPHCSRAQVQHVHRGRCQPRRGGRGASRPHHHPRG</sequence>
<dbReference type="PaxDb" id="39947-A0A0P0V3J4"/>
<dbReference type="AlphaFoldDB" id="A0A0P0V3J4"/>
<feature type="region of interest" description="Disordered" evidence="1">
    <location>
        <begin position="211"/>
        <end position="235"/>
    </location>
</feature>
<reference evidence="3" key="1">
    <citation type="journal article" date="2005" name="Nature">
        <title>The map-based sequence of the rice genome.</title>
        <authorList>
            <consortium name="International rice genome sequencing project (IRGSP)"/>
            <person name="Matsumoto T."/>
            <person name="Wu J."/>
            <person name="Kanamori H."/>
            <person name="Katayose Y."/>
            <person name="Fujisawa M."/>
            <person name="Namiki N."/>
            <person name="Mizuno H."/>
            <person name="Yamamoto K."/>
            <person name="Antonio B.A."/>
            <person name="Baba T."/>
            <person name="Sakata K."/>
            <person name="Nagamura Y."/>
            <person name="Aoki H."/>
            <person name="Arikawa K."/>
            <person name="Arita K."/>
            <person name="Bito T."/>
            <person name="Chiden Y."/>
            <person name="Fujitsuka N."/>
            <person name="Fukunaka R."/>
            <person name="Hamada M."/>
            <person name="Harada C."/>
            <person name="Hayashi A."/>
            <person name="Hijishita S."/>
            <person name="Honda M."/>
            <person name="Hosokawa S."/>
            <person name="Ichikawa Y."/>
            <person name="Idonuma A."/>
            <person name="Iijima M."/>
            <person name="Ikeda M."/>
            <person name="Ikeno M."/>
            <person name="Ito K."/>
            <person name="Ito S."/>
            <person name="Ito T."/>
            <person name="Ito Y."/>
            <person name="Ito Y."/>
            <person name="Iwabuchi A."/>
            <person name="Kamiya K."/>
            <person name="Karasawa W."/>
            <person name="Kurita K."/>
            <person name="Katagiri S."/>
            <person name="Kikuta A."/>
            <person name="Kobayashi H."/>
            <person name="Kobayashi N."/>
            <person name="Machita K."/>
            <person name="Maehara T."/>
            <person name="Masukawa M."/>
            <person name="Mizubayashi T."/>
            <person name="Mukai Y."/>
            <person name="Nagasaki H."/>
            <person name="Nagata Y."/>
            <person name="Naito S."/>
            <person name="Nakashima M."/>
            <person name="Nakama Y."/>
            <person name="Nakamichi Y."/>
            <person name="Nakamura M."/>
            <person name="Meguro A."/>
            <person name="Negishi M."/>
            <person name="Ohta I."/>
            <person name="Ohta T."/>
            <person name="Okamoto M."/>
            <person name="Ono N."/>
            <person name="Saji S."/>
            <person name="Sakaguchi M."/>
            <person name="Sakai K."/>
            <person name="Shibata M."/>
            <person name="Shimokawa T."/>
            <person name="Song J."/>
            <person name="Takazaki Y."/>
            <person name="Terasawa K."/>
            <person name="Tsugane M."/>
            <person name="Tsuji K."/>
            <person name="Ueda S."/>
            <person name="Waki K."/>
            <person name="Yamagata H."/>
            <person name="Yamamoto M."/>
            <person name="Yamamoto S."/>
            <person name="Yamane H."/>
            <person name="Yoshiki S."/>
            <person name="Yoshihara R."/>
            <person name="Yukawa K."/>
            <person name="Zhong H."/>
            <person name="Yano M."/>
            <person name="Yuan Q."/>
            <person name="Ouyang S."/>
            <person name="Liu J."/>
            <person name="Jones K.M."/>
            <person name="Gansberger K."/>
            <person name="Moffat K."/>
            <person name="Hill J."/>
            <person name="Bera J."/>
            <person name="Fadrosh D."/>
            <person name="Jin S."/>
            <person name="Johri S."/>
            <person name="Kim M."/>
            <person name="Overton L."/>
            <person name="Reardon M."/>
            <person name="Tsitrin T."/>
            <person name="Vuong H."/>
            <person name="Weaver B."/>
            <person name="Ciecko A."/>
            <person name="Tallon L."/>
            <person name="Jackson J."/>
            <person name="Pai G."/>
            <person name="Aken S.V."/>
            <person name="Utterback T."/>
            <person name="Reidmuller S."/>
            <person name="Feldblyum T."/>
            <person name="Hsiao J."/>
            <person name="Zismann V."/>
            <person name="Iobst S."/>
            <person name="de Vazeille A.R."/>
            <person name="Buell C.R."/>
            <person name="Ying K."/>
            <person name="Li Y."/>
            <person name="Lu T."/>
            <person name="Huang Y."/>
            <person name="Zhao Q."/>
            <person name="Feng Q."/>
            <person name="Zhang L."/>
            <person name="Zhu J."/>
            <person name="Weng Q."/>
            <person name="Mu J."/>
            <person name="Lu Y."/>
            <person name="Fan D."/>
            <person name="Liu Y."/>
            <person name="Guan J."/>
            <person name="Zhang Y."/>
            <person name="Yu S."/>
            <person name="Liu X."/>
            <person name="Zhang Y."/>
            <person name="Hong G."/>
            <person name="Han B."/>
            <person name="Choisne N."/>
            <person name="Demange N."/>
            <person name="Orjeda G."/>
            <person name="Samain S."/>
            <person name="Cattolico L."/>
            <person name="Pelletier E."/>
            <person name="Couloux A."/>
            <person name="Segurens B."/>
            <person name="Wincker P."/>
            <person name="D'Hont A."/>
            <person name="Scarpelli C."/>
            <person name="Weissenbach J."/>
            <person name="Salanoubat M."/>
            <person name="Quetier F."/>
            <person name="Yu Y."/>
            <person name="Kim H.R."/>
            <person name="Rambo T."/>
            <person name="Currie J."/>
            <person name="Collura K."/>
            <person name="Luo M."/>
            <person name="Yang T."/>
            <person name="Ammiraju J.S.S."/>
            <person name="Engler F."/>
            <person name="Soderlund C."/>
            <person name="Wing R.A."/>
            <person name="Palmer L.E."/>
            <person name="de la Bastide M."/>
            <person name="Spiegel L."/>
            <person name="Nascimento L."/>
            <person name="Zutavern T."/>
            <person name="O'Shaughnessy A."/>
            <person name="Dike S."/>
            <person name="Dedhia N."/>
            <person name="Preston R."/>
            <person name="Balija V."/>
            <person name="McCombie W.R."/>
            <person name="Chow T."/>
            <person name="Chen H."/>
            <person name="Chung M."/>
            <person name="Chen C."/>
            <person name="Shaw J."/>
            <person name="Wu H."/>
            <person name="Hsiao K."/>
            <person name="Chao Y."/>
            <person name="Chu M."/>
            <person name="Cheng C."/>
            <person name="Hour A."/>
            <person name="Lee P."/>
            <person name="Lin S."/>
            <person name="Lin Y."/>
            <person name="Liou J."/>
            <person name="Liu S."/>
            <person name="Hsing Y."/>
            <person name="Raghuvanshi S."/>
            <person name="Mohanty A."/>
            <person name="Bharti A.K."/>
            <person name="Gaur A."/>
            <person name="Gupta V."/>
            <person name="Kumar D."/>
            <person name="Ravi V."/>
            <person name="Vij S."/>
            <person name="Kapur A."/>
            <person name="Khurana P."/>
            <person name="Khurana P."/>
            <person name="Khurana J.P."/>
            <person name="Tyagi A.K."/>
            <person name="Gaikwad K."/>
            <person name="Singh A."/>
            <person name="Dalal V."/>
            <person name="Srivastava S."/>
            <person name="Dixit A."/>
            <person name="Pal A.K."/>
            <person name="Ghazi I.A."/>
            <person name="Yadav M."/>
            <person name="Pandit A."/>
            <person name="Bhargava A."/>
            <person name="Sureshbabu K."/>
            <person name="Batra K."/>
            <person name="Sharma T.R."/>
            <person name="Mohapatra T."/>
            <person name="Singh N.K."/>
            <person name="Messing J."/>
            <person name="Nelson A.B."/>
            <person name="Fuks G."/>
            <person name="Kavchok S."/>
            <person name="Keizer G."/>
            <person name="Linton E."/>
            <person name="Llaca V."/>
            <person name="Song R."/>
            <person name="Tanyolac B."/>
            <person name="Young S."/>
            <person name="Ho-Il K."/>
            <person name="Hahn J.H."/>
            <person name="Sangsakoo G."/>
            <person name="Vanavichit A."/>
            <person name="de Mattos Luiz.A.T."/>
            <person name="Zimmer P.D."/>
            <person name="Malone G."/>
            <person name="Dellagostin O."/>
            <person name="de Oliveira A.C."/>
            <person name="Bevan M."/>
            <person name="Bancroft I."/>
            <person name="Minx P."/>
            <person name="Cordum H."/>
            <person name="Wilson R."/>
            <person name="Cheng Z."/>
            <person name="Jin W."/>
            <person name="Jiang J."/>
            <person name="Leong S.A."/>
            <person name="Iwama H."/>
            <person name="Gojobori T."/>
            <person name="Itoh T."/>
            <person name="Niimura Y."/>
            <person name="Fujii Y."/>
            <person name="Habara T."/>
            <person name="Sakai H."/>
            <person name="Sato Y."/>
            <person name="Wilson G."/>
            <person name="Kumar K."/>
            <person name="McCouch S."/>
            <person name="Juretic N."/>
            <person name="Hoen D."/>
            <person name="Wright S."/>
            <person name="Bruskiewich R."/>
            <person name="Bureau T."/>
            <person name="Miyao A."/>
            <person name="Hirochika H."/>
            <person name="Nishikawa T."/>
            <person name="Kadowaki K."/>
            <person name="Sugiura M."/>
            <person name="Burr B."/>
            <person name="Sasaki T."/>
        </authorList>
    </citation>
    <scope>NUCLEOTIDE SEQUENCE [LARGE SCALE GENOMIC DNA]</scope>
    <source>
        <strain evidence="3">cv. Nipponbare</strain>
    </source>
</reference>
<name>A0A0P0V3J4_ORYSJ</name>
<dbReference type="Gramene" id="Os01t0530341-00">
    <property type="protein sequence ID" value="Os01t0530341-00"/>
    <property type="gene ID" value="Os01g0530341"/>
</dbReference>
<protein>
    <submittedName>
        <fullName evidence="2">Os01g0530341 protein</fullName>
    </submittedName>
</protein>
<dbReference type="InParanoid" id="A0A0P0V3J4"/>
<evidence type="ECO:0000313" key="3">
    <source>
        <dbReference type="Proteomes" id="UP000059680"/>
    </source>
</evidence>
<dbReference type="EMBL" id="AP014957">
    <property type="protein sequence ID" value="BAS72503.1"/>
    <property type="molecule type" value="Genomic_DNA"/>
</dbReference>
<evidence type="ECO:0000256" key="1">
    <source>
        <dbReference type="SAM" id="MobiDB-lite"/>
    </source>
</evidence>
<dbReference type="Proteomes" id="UP000059680">
    <property type="component" value="Chromosome 1"/>
</dbReference>
<accession>A0A0P0V3J4</accession>
<reference evidence="2 3" key="2">
    <citation type="journal article" date="2013" name="Plant Cell Physiol.">
        <title>Rice Annotation Project Database (RAP-DB): an integrative and interactive database for rice genomics.</title>
        <authorList>
            <person name="Sakai H."/>
            <person name="Lee S.S."/>
            <person name="Tanaka T."/>
            <person name="Numa H."/>
            <person name="Kim J."/>
            <person name="Kawahara Y."/>
            <person name="Wakimoto H."/>
            <person name="Yang C.C."/>
            <person name="Iwamoto M."/>
            <person name="Abe T."/>
            <person name="Yamada Y."/>
            <person name="Muto A."/>
            <person name="Inokuchi H."/>
            <person name="Ikemura T."/>
            <person name="Matsumoto T."/>
            <person name="Sasaki T."/>
            <person name="Itoh T."/>
        </authorList>
    </citation>
    <scope>NUCLEOTIDE SEQUENCE [LARGE SCALE GENOMIC DNA]</scope>
    <source>
        <strain evidence="3">cv. Nipponbare</strain>
    </source>
</reference>